<keyword evidence="2" id="KW-1185">Reference proteome</keyword>
<evidence type="ECO:0000313" key="2">
    <source>
        <dbReference type="Proteomes" id="UP000317650"/>
    </source>
</evidence>
<name>A0A4S8IFT2_MUSBA</name>
<organism evidence="1 2">
    <name type="scientific">Musa balbisiana</name>
    <name type="common">Banana</name>
    <dbReference type="NCBI Taxonomy" id="52838"/>
    <lineage>
        <taxon>Eukaryota</taxon>
        <taxon>Viridiplantae</taxon>
        <taxon>Streptophyta</taxon>
        <taxon>Embryophyta</taxon>
        <taxon>Tracheophyta</taxon>
        <taxon>Spermatophyta</taxon>
        <taxon>Magnoliopsida</taxon>
        <taxon>Liliopsida</taxon>
        <taxon>Zingiberales</taxon>
        <taxon>Musaceae</taxon>
        <taxon>Musa</taxon>
    </lineage>
</organism>
<dbReference type="Proteomes" id="UP000317650">
    <property type="component" value="Chromosome 9"/>
</dbReference>
<proteinExistence type="predicted"/>
<comment type="caution">
    <text evidence="1">The sequence shown here is derived from an EMBL/GenBank/DDBJ whole genome shotgun (WGS) entry which is preliminary data.</text>
</comment>
<dbReference type="AlphaFoldDB" id="A0A4S8IFT2"/>
<reference evidence="1 2" key="1">
    <citation type="journal article" date="2019" name="Nat. Plants">
        <title>Genome sequencing of Musa balbisiana reveals subgenome evolution and function divergence in polyploid bananas.</title>
        <authorList>
            <person name="Yao X."/>
        </authorList>
    </citation>
    <scope>NUCLEOTIDE SEQUENCE [LARGE SCALE GENOMIC DNA]</scope>
    <source>
        <strain evidence="2">cv. DH-PKW</strain>
        <tissue evidence="1">Leaves</tissue>
    </source>
</reference>
<evidence type="ECO:0000313" key="1">
    <source>
        <dbReference type="EMBL" id="THU47117.1"/>
    </source>
</evidence>
<gene>
    <name evidence="1" type="ORF">C4D60_Mb09t12150</name>
</gene>
<accession>A0A4S8IFT2</accession>
<protein>
    <submittedName>
        <fullName evidence="1">Uncharacterized protein</fullName>
    </submittedName>
</protein>
<dbReference type="EMBL" id="PYDT01000010">
    <property type="protein sequence ID" value="THU47117.1"/>
    <property type="molecule type" value="Genomic_DNA"/>
</dbReference>
<sequence length="59" mass="6654">MKKLVGDIELKNKGKLNKIDERIRVDRVGRHFSFHLAIMENAGKDAASIVVYNDTPTIS</sequence>